<evidence type="ECO:0000313" key="1">
    <source>
        <dbReference type="EMBL" id="KFF42100.1"/>
    </source>
</evidence>
<dbReference type="STRING" id="1527444.ucyna2_00164"/>
<proteinExistence type="predicted"/>
<dbReference type="eggNOG" id="COG5512">
    <property type="taxonomic scope" value="Bacteria"/>
</dbReference>
<dbReference type="AlphaFoldDB" id="A0A086CIT6"/>
<dbReference type="InterPro" id="IPR007922">
    <property type="entry name" value="DciA-like"/>
</dbReference>
<sequence length="180" mass="20975">MALTSLDTPLESLAKQGHWIDYHRYMEICNIWKAIVTHDILINTDILSISQDIVYIATSSSGWSQELSFQQYSLLKKINQHLLVTSINKLHFSSAKWSEKKLFKSPPYKKEKACFFSHKNSYSSVSKITIRKDETAQEAFEKWTMAVKNKLTSFSICPKCQRPASLRELQRWSKCYLCIR</sequence>
<dbReference type="Pfam" id="PF05258">
    <property type="entry name" value="DciA"/>
    <property type="match status" value="1"/>
</dbReference>
<protein>
    <submittedName>
        <fullName evidence="1">Putative RNA-binding protein containing Zn ribbon</fullName>
    </submittedName>
</protein>
<dbReference type="EMBL" id="JPSP01000001">
    <property type="protein sequence ID" value="KFF42100.1"/>
    <property type="molecule type" value="Genomic_DNA"/>
</dbReference>
<accession>A0A086CIT6</accession>
<dbReference type="Proteomes" id="UP000028922">
    <property type="component" value="Unassembled WGS sequence"/>
</dbReference>
<gene>
    <name evidence="1" type="ORF">ucyna2_00164</name>
</gene>
<comment type="caution">
    <text evidence="1">The sequence shown here is derived from an EMBL/GenBank/DDBJ whole genome shotgun (WGS) entry which is preliminary data.</text>
</comment>
<evidence type="ECO:0000313" key="2">
    <source>
        <dbReference type="Proteomes" id="UP000028922"/>
    </source>
</evidence>
<name>A0A086CIT6_9CHRO</name>
<organism evidence="1 2">
    <name type="scientific">Candidatus Atelocyanobacterium thalassa isolate SIO64986</name>
    <dbReference type="NCBI Taxonomy" id="1527444"/>
    <lineage>
        <taxon>Bacteria</taxon>
        <taxon>Bacillati</taxon>
        <taxon>Cyanobacteriota</taxon>
        <taxon>Cyanophyceae</taxon>
        <taxon>Oscillatoriophycideae</taxon>
        <taxon>Chroococcales</taxon>
        <taxon>Aphanothecaceae</taxon>
        <taxon>Candidatus Atelocyanobacterium</taxon>
        <taxon>Candidatus Atelocyanobacterium thalassae</taxon>
    </lineage>
</organism>
<dbReference type="PANTHER" id="PTHR36456">
    <property type="entry name" value="UPF0232 PROTEIN SCO3875"/>
    <property type="match status" value="1"/>
</dbReference>
<reference evidence="1 2" key="1">
    <citation type="submission" date="2014-08" db="EMBL/GenBank/DDBJ databases">
        <title>Comparative genomics reveals surprising divergence of two closely related strains of uncultivated UCYN-A cyanobacteria.</title>
        <authorList>
            <person name="Bombar D."/>
            <person name="Heller P."/>
            <person name="Sanchez-Baracaldo P."/>
            <person name="Carter B.J."/>
            <person name="Zert J.P."/>
        </authorList>
    </citation>
    <scope>NUCLEOTIDE SEQUENCE [LARGE SCALE GENOMIC DNA]</scope>
</reference>
<dbReference type="PANTHER" id="PTHR36456:SF1">
    <property type="entry name" value="UPF0232 PROTEIN SCO3875"/>
    <property type="match status" value="1"/>
</dbReference>